<evidence type="ECO:0000256" key="1">
    <source>
        <dbReference type="SAM" id="MobiDB-lite"/>
    </source>
</evidence>
<dbReference type="PANTHER" id="PTHR33356:SF17">
    <property type="entry name" value="TPX2 CENTRAL DOMAIN-CONTAINING PROTEIN"/>
    <property type="match status" value="1"/>
</dbReference>
<accession>A0ABD2ZWX2</accession>
<name>A0ABD2ZWX2_9GENT</name>
<keyword evidence="3" id="KW-1185">Reference proteome</keyword>
<feature type="region of interest" description="Disordered" evidence="1">
    <location>
        <begin position="86"/>
        <end position="146"/>
    </location>
</feature>
<protein>
    <submittedName>
        <fullName evidence="2">Uncharacterized protein</fullName>
    </submittedName>
</protein>
<reference evidence="2 3" key="1">
    <citation type="submission" date="2024-11" db="EMBL/GenBank/DDBJ databases">
        <title>A near-complete genome assembly of Cinchona calisaya.</title>
        <authorList>
            <person name="Lian D.C."/>
            <person name="Zhao X.W."/>
            <person name="Wei L."/>
        </authorList>
    </citation>
    <scope>NUCLEOTIDE SEQUENCE [LARGE SCALE GENOMIC DNA]</scope>
    <source>
        <tissue evidence="2">Nenye</tissue>
    </source>
</reference>
<dbReference type="AlphaFoldDB" id="A0ABD2ZWX2"/>
<dbReference type="EMBL" id="JBJUIK010000007">
    <property type="protein sequence ID" value="KAL3523914.1"/>
    <property type="molecule type" value="Genomic_DNA"/>
</dbReference>
<organism evidence="2 3">
    <name type="scientific">Cinchona calisaya</name>
    <dbReference type="NCBI Taxonomy" id="153742"/>
    <lineage>
        <taxon>Eukaryota</taxon>
        <taxon>Viridiplantae</taxon>
        <taxon>Streptophyta</taxon>
        <taxon>Embryophyta</taxon>
        <taxon>Tracheophyta</taxon>
        <taxon>Spermatophyta</taxon>
        <taxon>Magnoliopsida</taxon>
        <taxon>eudicotyledons</taxon>
        <taxon>Gunneridae</taxon>
        <taxon>Pentapetalae</taxon>
        <taxon>asterids</taxon>
        <taxon>lamiids</taxon>
        <taxon>Gentianales</taxon>
        <taxon>Rubiaceae</taxon>
        <taxon>Cinchonoideae</taxon>
        <taxon>Cinchoneae</taxon>
        <taxon>Cinchona</taxon>
    </lineage>
</organism>
<comment type="caution">
    <text evidence="2">The sequence shown here is derived from an EMBL/GenBank/DDBJ whole genome shotgun (WGS) entry which is preliminary data.</text>
</comment>
<evidence type="ECO:0000313" key="2">
    <source>
        <dbReference type="EMBL" id="KAL3523914.1"/>
    </source>
</evidence>
<proteinExistence type="predicted"/>
<sequence>MAENKLDEAEFWLPSEFLTEEDIIMDNKLDNVSNSLVRLCFPSEFPYDYGSSVLNSPVESVGGSTETESDEDDLLLTELTRQLSLHRTQNLTKPPHHTHEKAKMLSGSPKSTLTQIGSWSGRSTMSSNGSPNGPSQVSSPPTTPLGVNNDAWDLIFRAAGEVARLRMNSYSGDGPTRNPGLLGPTRRLPIPPPQLRNNGWNCNSQDVLQNMGGRIAWQRQQVQHRNQQQYGEMGLRGGVYSGCGYGYGFGCGSGGGSNGGLKSGRTGTGVFLPRRYDNNNSCRTSEFRTKPGCSPAWLPNKVSQTSNKNFSDIPAIVQPKSRYNGGFIRDYDALVARRNALLAQQGRSSFPEGSNSHEICLPQEWTY</sequence>
<evidence type="ECO:0000313" key="3">
    <source>
        <dbReference type="Proteomes" id="UP001630127"/>
    </source>
</evidence>
<dbReference type="Proteomes" id="UP001630127">
    <property type="component" value="Unassembled WGS sequence"/>
</dbReference>
<gene>
    <name evidence="2" type="ORF">ACH5RR_016748</name>
</gene>
<dbReference type="PANTHER" id="PTHR33356">
    <property type="entry name" value="TIP41-LIKE PROTEIN"/>
    <property type="match status" value="1"/>
</dbReference>
<feature type="compositionally biased region" description="Polar residues" evidence="1">
    <location>
        <begin position="108"/>
        <end position="140"/>
    </location>
</feature>